<keyword evidence="1" id="KW-1133">Transmembrane helix</keyword>
<dbReference type="EMBL" id="CASHTH010002819">
    <property type="protein sequence ID" value="CAI8035674.1"/>
    <property type="molecule type" value="Genomic_DNA"/>
</dbReference>
<accession>A0AA35SU23</accession>
<comment type="caution">
    <text evidence="2">The sequence shown here is derived from an EMBL/GenBank/DDBJ whole genome shotgun (WGS) entry which is preliminary data.</text>
</comment>
<protein>
    <submittedName>
        <fullName evidence="2">Uncharacterized protein</fullName>
    </submittedName>
</protein>
<name>A0AA35SU23_GEOBA</name>
<feature type="transmembrane region" description="Helical" evidence="1">
    <location>
        <begin position="20"/>
        <end position="46"/>
    </location>
</feature>
<organism evidence="2 3">
    <name type="scientific">Geodia barretti</name>
    <name type="common">Barrett's horny sponge</name>
    <dbReference type="NCBI Taxonomy" id="519541"/>
    <lineage>
        <taxon>Eukaryota</taxon>
        <taxon>Metazoa</taxon>
        <taxon>Porifera</taxon>
        <taxon>Demospongiae</taxon>
        <taxon>Heteroscleromorpha</taxon>
        <taxon>Tetractinellida</taxon>
        <taxon>Astrophorina</taxon>
        <taxon>Geodiidae</taxon>
        <taxon>Geodia</taxon>
    </lineage>
</organism>
<reference evidence="2" key="1">
    <citation type="submission" date="2023-03" db="EMBL/GenBank/DDBJ databases">
        <authorList>
            <person name="Steffen K."/>
            <person name="Cardenas P."/>
        </authorList>
    </citation>
    <scope>NUCLEOTIDE SEQUENCE</scope>
</reference>
<gene>
    <name evidence="2" type="ORF">GBAR_LOCUS19985</name>
</gene>
<keyword evidence="1" id="KW-0812">Transmembrane</keyword>
<dbReference type="AlphaFoldDB" id="A0AA35SU23"/>
<proteinExistence type="predicted"/>
<keyword evidence="1" id="KW-0472">Membrane</keyword>
<evidence type="ECO:0000313" key="3">
    <source>
        <dbReference type="Proteomes" id="UP001174909"/>
    </source>
</evidence>
<evidence type="ECO:0000256" key="1">
    <source>
        <dbReference type="SAM" id="Phobius"/>
    </source>
</evidence>
<sequence>MLPLLPWLRHLLCQVTATSYLLHITISSIATVFVLMLSIVVLGALYEGRRIFPRLRLIIHLKHIYETDSNQVTTTIPLET</sequence>
<evidence type="ECO:0000313" key="2">
    <source>
        <dbReference type="EMBL" id="CAI8035674.1"/>
    </source>
</evidence>
<keyword evidence="3" id="KW-1185">Reference proteome</keyword>
<dbReference type="Proteomes" id="UP001174909">
    <property type="component" value="Unassembled WGS sequence"/>
</dbReference>
<feature type="non-terminal residue" evidence="2">
    <location>
        <position position="1"/>
    </location>
</feature>